<name>A0ABW4PWY7_9MICO</name>
<dbReference type="PANTHER" id="PTHR38011">
    <property type="entry name" value="DIHYDROFOLATE REDUCTASE FAMILY PROTEIN (AFU_ORTHOLOGUE AFUA_8G06820)"/>
    <property type="match status" value="1"/>
</dbReference>
<dbReference type="PANTHER" id="PTHR38011:SF12">
    <property type="entry name" value="BIFUNCTIONAL DEAMINASE-REDUCTASE DOMAIN PROTEIN"/>
    <property type="match status" value="1"/>
</dbReference>
<dbReference type="InterPro" id="IPR002734">
    <property type="entry name" value="RibDG_C"/>
</dbReference>
<dbReference type="RefSeq" id="WP_343903855.1">
    <property type="nucleotide sequence ID" value="NZ_BAAAIS010000002.1"/>
</dbReference>
<dbReference type="Proteomes" id="UP001597280">
    <property type="component" value="Unassembled WGS sequence"/>
</dbReference>
<organism evidence="2 3">
    <name type="scientific">Brachybacterium rhamnosum</name>
    <dbReference type="NCBI Taxonomy" id="173361"/>
    <lineage>
        <taxon>Bacteria</taxon>
        <taxon>Bacillati</taxon>
        <taxon>Actinomycetota</taxon>
        <taxon>Actinomycetes</taxon>
        <taxon>Micrococcales</taxon>
        <taxon>Dermabacteraceae</taxon>
        <taxon>Brachybacterium</taxon>
    </lineage>
</organism>
<evidence type="ECO:0000313" key="2">
    <source>
        <dbReference type="EMBL" id="MFD1834585.1"/>
    </source>
</evidence>
<dbReference type="EMBL" id="JBHUFL010000002">
    <property type="protein sequence ID" value="MFD1834585.1"/>
    <property type="molecule type" value="Genomic_DNA"/>
</dbReference>
<evidence type="ECO:0000313" key="3">
    <source>
        <dbReference type="Proteomes" id="UP001597280"/>
    </source>
</evidence>
<sequence length="213" mass="23549">MAQRVRVQNFGVSRDGIGAGAEQTLERPFGHVDPMQLMAWAFTTASFPGMENPEGSRGIEDYLTRDFAHGIGAEIMGRHKFGPQRGAWTDDGWRGWWGEEPPFHTPVVVLTHHEREPLQVGETTFHFVSGTPEEALALARELAGGLDVRIGGGVSTVRQFLDADLIDDMHVAIAPLEYGEGLKLWDSPEDLAGRFTIEKVTAPSGVEHCFLWR</sequence>
<dbReference type="Gene3D" id="3.40.430.10">
    <property type="entry name" value="Dihydrofolate Reductase, subunit A"/>
    <property type="match status" value="1"/>
</dbReference>
<reference evidence="3" key="1">
    <citation type="journal article" date="2019" name="Int. J. Syst. Evol. Microbiol.">
        <title>The Global Catalogue of Microorganisms (GCM) 10K type strain sequencing project: providing services to taxonomists for standard genome sequencing and annotation.</title>
        <authorList>
            <consortium name="The Broad Institute Genomics Platform"/>
            <consortium name="The Broad Institute Genome Sequencing Center for Infectious Disease"/>
            <person name="Wu L."/>
            <person name="Ma J."/>
        </authorList>
    </citation>
    <scope>NUCLEOTIDE SEQUENCE [LARGE SCALE GENOMIC DNA]</scope>
    <source>
        <strain evidence="3">JCM 11650</strain>
    </source>
</reference>
<dbReference type="SUPFAM" id="SSF53597">
    <property type="entry name" value="Dihydrofolate reductase-like"/>
    <property type="match status" value="1"/>
</dbReference>
<dbReference type="InterPro" id="IPR050765">
    <property type="entry name" value="Riboflavin_Biosynth_HTPR"/>
</dbReference>
<comment type="caution">
    <text evidence="2">The sequence shown here is derived from an EMBL/GenBank/DDBJ whole genome shotgun (WGS) entry which is preliminary data.</text>
</comment>
<gene>
    <name evidence="2" type="ORF">ACFSDA_05780</name>
</gene>
<dbReference type="Pfam" id="PF01872">
    <property type="entry name" value="RibD_C"/>
    <property type="match status" value="1"/>
</dbReference>
<proteinExistence type="predicted"/>
<feature type="domain" description="Bacterial bifunctional deaminase-reductase C-terminal" evidence="1">
    <location>
        <begin position="75"/>
        <end position="192"/>
    </location>
</feature>
<dbReference type="InterPro" id="IPR024072">
    <property type="entry name" value="DHFR-like_dom_sf"/>
</dbReference>
<evidence type="ECO:0000259" key="1">
    <source>
        <dbReference type="Pfam" id="PF01872"/>
    </source>
</evidence>
<keyword evidence="3" id="KW-1185">Reference proteome</keyword>
<protein>
    <submittedName>
        <fullName evidence="2">Dihydrofolate reductase family protein</fullName>
    </submittedName>
</protein>
<accession>A0ABW4PWY7</accession>